<accession>A0ABT7B298</accession>
<dbReference type="Proteomes" id="UP001235849">
    <property type="component" value="Unassembled WGS sequence"/>
</dbReference>
<dbReference type="RefSeq" id="WP_283765663.1">
    <property type="nucleotide sequence ID" value="NZ_JAQOSO010000017.1"/>
</dbReference>
<proteinExistence type="predicted"/>
<protein>
    <submittedName>
        <fullName evidence="1">Uncharacterized protein</fullName>
    </submittedName>
</protein>
<sequence>MLNITEALSDVSRTNQLKITESPEEVAEKLFQYLFKINKGIEHFSIKGWFSKEEYSQPDFYKKRHKAIKNEIQKRLLEYGEEKKYSDIQYFFSYSNGDNNVFFLSPNKTHSGWKRLFSEKQGNSFPNRDRIFNLIFKVYILSQESAVEMIDGFEELLLVHSRSLSKSKDALFVWGQNLFVNYNYFDILTLTLTRKRRLFLPKDDYRTLDGDDLGELLVYKNKKYYFDRDLDARKKNEILFMRFEQDFDKFKKTQLYCYQNLITQLENFLSECGINYERRDFQTDCYLEKSFIKNVESVEFLEVINNTGDDFNQSDQDFLQCLLNHQGVLNLTFYNNGKTISSYKPVELDNEEDSCWEITEVIPWSNVKLDENKNYLVFNKLLEKEADSTGSMAYQGDDGLWYASTKINGKPNVDFYSQLKNRFNYMETEQFFSIQGINISEFKAIKDDKNKELKKTLSVLIYNTTNKKIDEDKLREDTKDFTDRNILDIEGSIISYIKLQQDSEQWNKFCGDHKIKISPEVQKVLIELGIKSWVRESLNNPSYGLRISPQSFSEKRFFAIYVRSPRNEEAKAVAVEFLYKESYIYVNNVMHDMKEINKRFRFLRRRSNSDTLKDNQQYFVDESEKIYISCYTDDFFTPTLIGRNGIVDELENGQLKINRQVKGKNSTRLLPLVSYYNGEIQPFNKIHNMVCFDLKNETFIQYYVPPAQSLDTSIKRGFRVYHLLGKSYDDKPIPTSELIKHPITALHFTTLTQNVLRISDNSQSSLLQKAAKVLIEN</sequence>
<comment type="caution">
    <text evidence="1">The sequence shown here is derived from an EMBL/GenBank/DDBJ whole genome shotgun (WGS) entry which is preliminary data.</text>
</comment>
<dbReference type="EMBL" id="JAQOSO010000017">
    <property type="protein sequence ID" value="MDJ1173293.1"/>
    <property type="molecule type" value="Genomic_DNA"/>
</dbReference>
<reference evidence="1 2" key="1">
    <citation type="submission" date="2023-01" db="EMBL/GenBank/DDBJ databases">
        <title>Novel diversity within Roseofilum (Cyanobacteria; Desertifilaceae) from marine benthic mats with descriptions of four novel species.</title>
        <authorList>
            <person name="Wang Y."/>
            <person name="Berthold D.E."/>
            <person name="Hu J."/>
            <person name="Lefler F.W."/>
            <person name="Laughinghouse H.D. IV."/>
        </authorList>
    </citation>
    <scope>NUCLEOTIDE SEQUENCE [LARGE SCALE GENOMIC DNA]</scope>
    <source>
        <strain evidence="1 2">BLCC-M114</strain>
    </source>
</reference>
<name>A0ABT7B298_9CYAN</name>
<evidence type="ECO:0000313" key="1">
    <source>
        <dbReference type="EMBL" id="MDJ1173293.1"/>
    </source>
</evidence>
<gene>
    <name evidence="1" type="ORF">PMG25_04230</name>
</gene>
<keyword evidence="2" id="KW-1185">Reference proteome</keyword>
<evidence type="ECO:0000313" key="2">
    <source>
        <dbReference type="Proteomes" id="UP001235849"/>
    </source>
</evidence>
<organism evidence="1 2">
    <name type="scientific">Roseofilum capinflatum BLCC-M114</name>
    <dbReference type="NCBI Taxonomy" id="3022440"/>
    <lineage>
        <taxon>Bacteria</taxon>
        <taxon>Bacillati</taxon>
        <taxon>Cyanobacteriota</taxon>
        <taxon>Cyanophyceae</taxon>
        <taxon>Desertifilales</taxon>
        <taxon>Desertifilaceae</taxon>
        <taxon>Roseofilum</taxon>
        <taxon>Roseofilum capinflatum</taxon>
    </lineage>
</organism>